<organism evidence="2 3">
    <name type="scientific">Ameca splendens</name>
    <dbReference type="NCBI Taxonomy" id="208324"/>
    <lineage>
        <taxon>Eukaryota</taxon>
        <taxon>Metazoa</taxon>
        <taxon>Chordata</taxon>
        <taxon>Craniata</taxon>
        <taxon>Vertebrata</taxon>
        <taxon>Euteleostomi</taxon>
        <taxon>Actinopterygii</taxon>
        <taxon>Neopterygii</taxon>
        <taxon>Teleostei</taxon>
        <taxon>Neoteleostei</taxon>
        <taxon>Acanthomorphata</taxon>
        <taxon>Ovalentaria</taxon>
        <taxon>Atherinomorphae</taxon>
        <taxon>Cyprinodontiformes</taxon>
        <taxon>Goodeidae</taxon>
        <taxon>Ameca</taxon>
    </lineage>
</organism>
<sequence>MAASTTRPVLWCHFIKYSPFLPLSLDHLSDSSSSSSSAQSAAHQHLTAVGKTRPQTVEVVVKPTCEHYRCFPINELLGSKFSSFNLQKAFTKKAVKYIQSKQPDIY</sequence>
<evidence type="ECO:0000313" key="3">
    <source>
        <dbReference type="Proteomes" id="UP001469553"/>
    </source>
</evidence>
<name>A0ABV0ZMX0_9TELE</name>
<evidence type="ECO:0000313" key="2">
    <source>
        <dbReference type="EMBL" id="MEQ2307587.1"/>
    </source>
</evidence>
<keyword evidence="3" id="KW-1185">Reference proteome</keyword>
<protein>
    <submittedName>
        <fullName evidence="2">Uncharacterized protein</fullName>
    </submittedName>
</protein>
<dbReference type="EMBL" id="JAHRIP010067458">
    <property type="protein sequence ID" value="MEQ2307587.1"/>
    <property type="molecule type" value="Genomic_DNA"/>
</dbReference>
<evidence type="ECO:0000256" key="1">
    <source>
        <dbReference type="SAM" id="MobiDB-lite"/>
    </source>
</evidence>
<gene>
    <name evidence="2" type="ORF">AMECASPLE_019837</name>
</gene>
<accession>A0ABV0ZMX0</accession>
<proteinExistence type="predicted"/>
<feature type="region of interest" description="Disordered" evidence="1">
    <location>
        <begin position="27"/>
        <end position="49"/>
    </location>
</feature>
<feature type="compositionally biased region" description="Low complexity" evidence="1">
    <location>
        <begin position="27"/>
        <end position="46"/>
    </location>
</feature>
<comment type="caution">
    <text evidence="2">The sequence shown here is derived from an EMBL/GenBank/DDBJ whole genome shotgun (WGS) entry which is preliminary data.</text>
</comment>
<dbReference type="Proteomes" id="UP001469553">
    <property type="component" value="Unassembled WGS sequence"/>
</dbReference>
<reference evidence="2 3" key="1">
    <citation type="submission" date="2021-06" db="EMBL/GenBank/DDBJ databases">
        <authorList>
            <person name="Palmer J.M."/>
        </authorList>
    </citation>
    <scope>NUCLEOTIDE SEQUENCE [LARGE SCALE GENOMIC DNA]</scope>
    <source>
        <strain evidence="2 3">AS_MEX2019</strain>
        <tissue evidence="2">Muscle</tissue>
    </source>
</reference>